<protein>
    <submittedName>
        <fullName evidence="1">Uncharacterized protein</fullName>
    </submittedName>
</protein>
<gene>
    <name evidence="1" type="ORF">GHT06_019124</name>
</gene>
<dbReference type="Proteomes" id="UP000820818">
    <property type="component" value="Linkage Group LG8"/>
</dbReference>
<accession>A0AAD5KKA7</accession>
<keyword evidence="2" id="KW-1185">Reference proteome</keyword>
<dbReference type="AlphaFoldDB" id="A0AAD5KKA7"/>
<sequence length="136" mass="15452">MELLPNFIKDFVYSKASTIVHVANGSHEIVRVTIKDNGENHQETCATLERGEVSKHRSTGWTNDPNITVSVHVEFNNGRQESTKTLNNRSVIIAPNKNLVEAKYETWYQGNDSSVWRDKHNNCYKPSCNNKGNCKC</sequence>
<organism evidence="1 2">
    <name type="scientific">Daphnia sinensis</name>
    <dbReference type="NCBI Taxonomy" id="1820382"/>
    <lineage>
        <taxon>Eukaryota</taxon>
        <taxon>Metazoa</taxon>
        <taxon>Ecdysozoa</taxon>
        <taxon>Arthropoda</taxon>
        <taxon>Crustacea</taxon>
        <taxon>Branchiopoda</taxon>
        <taxon>Diplostraca</taxon>
        <taxon>Cladocera</taxon>
        <taxon>Anomopoda</taxon>
        <taxon>Daphniidae</taxon>
        <taxon>Daphnia</taxon>
        <taxon>Daphnia similis group</taxon>
    </lineage>
</organism>
<evidence type="ECO:0000313" key="2">
    <source>
        <dbReference type="Proteomes" id="UP000820818"/>
    </source>
</evidence>
<dbReference type="EMBL" id="WJBH02000008">
    <property type="protein sequence ID" value="KAI9553854.1"/>
    <property type="molecule type" value="Genomic_DNA"/>
</dbReference>
<name>A0AAD5KKA7_9CRUS</name>
<evidence type="ECO:0000313" key="1">
    <source>
        <dbReference type="EMBL" id="KAI9553854.1"/>
    </source>
</evidence>
<proteinExistence type="predicted"/>
<reference evidence="1 2" key="1">
    <citation type="submission" date="2022-05" db="EMBL/GenBank/DDBJ databases">
        <title>A multi-omics perspective on studying reproductive biology in Daphnia sinensis.</title>
        <authorList>
            <person name="Jia J."/>
        </authorList>
    </citation>
    <scope>NUCLEOTIDE SEQUENCE [LARGE SCALE GENOMIC DNA]</scope>
    <source>
        <strain evidence="1 2">WSL</strain>
    </source>
</reference>
<comment type="caution">
    <text evidence="1">The sequence shown here is derived from an EMBL/GenBank/DDBJ whole genome shotgun (WGS) entry which is preliminary data.</text>
</comment>